<accession>A0ABM1Q098</accession>
<keyword evidence="2" id="KW-0812">Transmembrane</keyword>
<feature type="transmembrane region" description="Helical" evidence="2">
    <location>
        <begin position="140"/>
        <end position="161"/>
    </location>
</feature>
<name>A0ABM1Q098_DROAR</name>
<keyword evidence="2" id="KW-1133">Transmembrane helix</keyword>
<feature type="transmembrane region" description="Helical" evidence="2">
    <location>
        <begin position="101"/>
        <end position="134"/>
    </location>
</feature>
<feature type="transmembrane region" description="Helical" evidence="2">
    <location>
        <begin position="173"/>
        <end position="195"/>
    </location>
</feature>
<keyword evidence="2" id="KW-0472">Membrane</keyword>
<keyword evidence="3" id="KW-1185">Reference proteome</keyword>
<proteinExistence type="predicted"/>
<sequence length="207" mass="23633">MESHTGQTSELSGSDLRREARRRKILESAKARLEKLNGGVKLVETNNTDCTARDYSDPEVEPNVPIGVGLSQEELFFSTTRFSSSSNRVTQNKFIKCRAHIFIASILGYILSCYVSNSLFIPVFLCILIEIFYLNKQQQIQNNIVSMLLPITVLFTGEFIGNRIKQANRFIYILQYLIINLAVNIFCICISSYVYKFRISNHVTDIK</sequence>
<reference evidence="4" key="1">
    <citation type="submission" date="2025-08" db="UniProtKB">
        <authorList>
            <consortium name="RefSeq"/>
        </authorList>
    </citation>
    <scope>IDENTIFICATION</scope>
    <source>
        <tissue evidence="4">Whole organism</tissue>
    </source>
</reference>
<feature type="coiled-coil region" evidence="1">
    <location>
        <begin position="16"/>
        <end position="46"/>
    </location>
</feature>
<evidence type="ECO:0000256" key="1">
    <source>
        <dbReference type="SAM" id="Coils"/>
    </source>
</evidence>
<keyword evidence="1" id="KW-0175">Coiled coil</keyword>
<dbReference type="GeneID" id="108620492"/>
<organism evidence="3 4">
    <name type="scientific">Drosophila arizonae</name>
    <name type="common">Fruit fly</name>
    <dbReference type="NCBI Taxonomy" id="7263"/>
    <lineage>
        <taxon>Eukaryota</taxon>
        <taxon>Metazoa</taxon>
        <taxon>Ecdysozoa</taxon>
        <taxon>Arthropoda</taxon>
        <taxon>Hexapoda</taxon>
        <taxon>Insecta</taxon>
        <taxon>Pterygota</taxon>
        <taxon>Neoptera</taxon>
        <taxon>Endopterygota</taxon>
        <taxon>Diptera</taxon>
        <taxon>Brachycera</taxon>
        <taxon>Muscomorpha</taxon>
        <taxon>Ephydroidea</taxon>
        <taxon>Drosophilidae</taxon>
        <taxon>Drosophila</taxon>
    </lineage>
</organism>
<evidence type="ECO:0000313" key="4">
    <source>
        <dbReference type="RefSeq" id="XP_017872884.1"/>
    </source>
</evidence>
<evidence type="ECO:0000313" key="3">
    <source>
        <dbReference type="Proteomes" id="UP000694904"/>
    </source>
</evidence>
<protein>
    <submittedName>
        <fullName evidence="4">Uncharacterized protein LOC108620492</fullName>
    </submittedName>
</protein>
<dbReference type="RefSeq" id="XP_017872884.1">
    <property type="nucleotide sequence ID" value="XM_018017395.1"/>
</dbReference>
<dbReference type="Proteomes" id="UP000694904">
    <property type="component" value="Unplaced"/>
</dbReference>
<evidence type="ECO:0000256" key="2">
    <source>
        <dbReference type="SAM" id="Phobius"/>
    </source>
</evidence>
<gene>
    <name evidence="4" type="primary">LOC108620492</name>
</gene>